<gene>
    <name evidence="1" type="ORF">CIB95_08750</name>
</gene>
<comment type="caution">
    <text evidence="1">The sequence shown here is derived from an EMBL/GenBank/DDBJ whole genome shotgun (WGS) entry which is preliminary data.</text>
</comment>
<reference evidence="1 2" key="2">
    <citation type="submission" date="2017-09" db="EMBL/GenBank/DDBJ databases">
        <title>Bacillus patelloidae sp. nov., isolated from the intestinal tract of a marine limpet.</title>
        <authorList>
            <person name="Liu R."/>
            <person name="Dong C."/>
            <person name="Shao Z."/>
        </authorList>
    </citation>
    <scope>NUCLEOTIDE SEQUENCE [LARGE SCALE GENOMIC DNA]</scope>
    <source>
        <strain evidence="1 2">SA5d-4</strain>
    </source>
</reference>
<dbReference type="RefSeq" id="WP_094924302.1">
    <property type="nucleotide sequence ID" value="NZ_NPIA01000004.1"/>
</dbReference>
<name>A0A263BSZ6_9BACI</name>
<accession>A0A263BSZ6</accession>
<dbReference type="Proteomes" id="UP000217083">
    <property type="component" value="Unassembled WGS sequence"/>
</dbReference>
<protein>
    <submittedName>
        <fullName evidence="1">Uncharacterized protein</fullName>
    </submittedName>
</protein>
<organism evidence="1 2">
    <name type="scientific">Lottiidibacillus patelloidae</name>
    <dbReference type="NCBI Taxonomy" id="2670334"/>
    <lineage>
        <taxon>Bacteria</taxon>
        <taxon>Bacillati</taxon>
        <taxon>Bacillota</taxon>
        <taxon>Bacilli</taxon>
        <taxon>Bacillales</taxon>
        <taxon>Bacillaceae</taxon>
        <taxon>Lottiidibacillus</taxon>
    </lineage>
</organism>
<dbReference type="EMBL" id="NPIA01000004">
    <property type="protein sequence ID" value="OZM56851.1"/>
    <property type="molecule type" value="Genomic_DNA"/>
</dbReference>
<keyword evidence="2" id="KW-1185">Reference proteome</keyword>
<evidence type="ECO:0000313" key="2">
    <source>
        <dbReference type="Proteomes" id="UP000217083"/>
    </source>
</evidence>
<reference evidence="2" key="1">
    <citation type="submission" date="2017-08" db="EMBL/GenBank/DDBJ databases">
        <authorList>
            <person name="Huang Z."/>
        </authorList>
    </citation>
    <scope>NUCLEOTIDE SEQUENCE [LARGE SCALE GENOMIC DNA]</scope>
    <source>
        <strain evidence="2">SA5d-4</strain>
    </source>
</reference>
<sequence length="195" mass="22647">MSINQLPNFKIKKEGPISYQFLKLKITSFHEAMNFVQKLPYGRNKVRSNYMLVLEEMQGTCSTKHALLKALCIEQGYEEIKLMTGIYEMNGENTPGVGDVLKEAGLSVIPEAHCYLLYKGNRYDITRNVVSEPIEPFLVEMEIQPEQIGEYKVTVHKDYMHKWIKKNHIGLSFRELWTIRENCIKALSNNESQRD</sequence>
<evidence type="ECO:0000313" key="1">
    <source>
        <dbReference type="EMBL" id="OZM56851.1"/>
    </source>
</evidence>
<proteinExistence type="predicted"/>
<dbReference type="AlphaFoldDB" id="A0A263BSZ6"/>